<evidence type="ECO:0000313" key="16">
    <source>
        <dbReference type="EMBL" id="UZE89876.1"/>
    </source>
</evidence>
<keyword evidence="8" id="KW-0492">Microsome</keyword>
<dbReference type="InterPro" id="IPR050476">
    <property type="entry name" value="Insect_CytP450_Detox"/>
</dbReference>
<evidence type="ECO:0000256" key="6">
    <source>
        <dbReference type="ARBA" id="ARBA00022723"/>
    </source>
</evidence>
<keyword evidence="6 13" id="KW-0479">Metal-binding</keyword>
<evidence type="ECO:0000256" key="13">
    <source>
        <dbReference type="PIRSR" id="PIRSR602401-1"/>
    </source>
</evidence>
<dbReference type="PRINTS" id="PR00385">
    <property type="entry name" value="P450"/>
</dbReference>
<organism evidence="16">
    <name type="scientific">Chrysoperla zastrowi sillemi</name>
    <dbReference type="NCBI Taxonomy" id="482137"/>
    <lineage>
        <taxon>Eukaryota</taxon>
        <taxon>Metazoa</taxon>
        <taxon>Ecdysozoa</taxon>
        <taxon>Arthropoda</taxon>
        <taxon>Hexapoda</taxon>
        <taxon>Insecta</taxon>
        <taxon>Pterygota</taxon>
        <taxon>Neoptera</taxon>
        <taxon>Endopterygota</taxon>
        <taxon>Neuroptera</taxon>
        <taxon>Hemerobiiformia</taxon>
        <taxon>Chrysopidae</taxon>
        <taxon>Chrysopinae</taxon>
        <taxon>Chrysoperla</taxon>
    </lineage>
</organism>
<comment type="cofactor">
    <cofactor evidence="1 13">
        <name>heme</name>
        <dbReference type="ChEBI" id="CHEBI:30413"/>
    </cofactor>
</comment>
<dbReference type="FunFam" id="1.10.630.10:FF:000042">
    <property type="entry name" value="Cytochrome P450"/>
    <property type="match status" value="1"/>
</dbReference>
<evidence type="ECO:0000256" key="1">
    <source>
        <dbReference type="ARBA" id="ARBA00001971"/>
    </source>
</evidence>
<evidence type="ECO:0000256" key="12">
    <source>
        <dbReference type="ARBA" id="ARBA00023136"/>
    </source>
</evidence>
<evidence type="ECO:0000256" key="7">
    <source>
        <dbReference type="ARBA" id="ARBA00022824"/>
    </source>
</evidence>
<dbReference type="GO" id="GO:0016705">
    <property type="term" value="F:oxidoreductase activity, acting on paired donors, with incorporation or reduction of molecular oxygen"/>
    <property type="evidence" value="ECO:0007669"/>
    <property type="project" value="InterPro"/>
</dbReference>
<feature type="chain" id="PRO_5038585267" evidence="15">
    <location>
        <begin position="17"/>
        <end position="498"/>
    </location>
</feature>
<evidence type="ECO:0000256" key="2">
    <source>
        <dbReference type="ARBA" id="ARBA00004174"/>
    </source>
</evidence>
<protein>
    <submittedName>
        <fullName evidence="16">Cytochrome P450 CYP4421A1</fullName>
    </submittedName>
</protein>
<dbReference type="PROSITE" id="PS00086">
    <property type="entry name" value="CYTOCHROME_P450"/>
    <property type="match status" value="1"/>
</dbReference>
<dbReference type="InterPro" id="IPR001128">
    <property type="entry name" value="Cyt_P450"/>
</dbReference>
<sequence>MITIIILLILIAISIRYYKENFNYDYWKIRNVKFLKPLPIFGNYLPAFLMQMSTGKLLEKIHRHYENEPYVGFYIFNKPYLLIKDPKIIQSILVKDFTKFNNRSTASVIENDFIGTYSLFALKDTEWKVLRSKVLPFFSTKQMKLMFELITDVGEHLNEEIKQIYNKKTNIFETKDTAGKFASDIIAACVYGIPPPNEFLQISKSIFEPSVIRNFELNSFFFMKIFASIFKFTFIGRKATNYLRMLFWNIINTREMEVQHNSKMKQDNFLNFLIELRKNKEISLTHDKLVAQAIIFFTAGIEGPATAISQGLYHIALNSNIQRRLRKEIKQALADNNNELTFENIKELPYLDACVRESFRMAIALPFLDRQASEDYKVPGTDLIIEKGMGIFISLYGMHYDPKYFPNPNKFDPERFLTNKSKLNQFAYLPFGAGPRNCIGARFANIQVKIGLINVLKDFQVEAAKKIDEPFKAHPRGFFYTLANGYDLRFKKDDDIND</sequence>
<name>A0A9E7Y762_9NEOP</name>
<dbReference type="GO" id="GO:0005789">
    <property type="term" value="C:endoplasmic reticulum membrane"/>
    <property type="evidence" value="ECO:0007669"/>
    <property type="project" value="UniProtKB-SubCell"/>
</dbReference>
<dbReference type="GO" id="GO:0020037">
    <property type="term" value="F:heme binding"/>
    <property type="evidence" value="ECO:0007669"/>
    <property type="project" value="InterPro"/>
</dbReference>
<keyword evidence="11 14" id="KW-0503">Monooxygenase</keyword>
<keyword evidence="7" id="KW-0256">Endoplasmic reticulum</keyword>
<evidence type="ECO:0000256" key="15">
    <source>
        <dbReference type="SAM" id="SignalP"/>
    </source>
</evidence>
<dbReference type="InterPro" id="IPR017972">
    <property type="entry name" value="Cyt_P450_CS"/>
</dbReference>
<evidence type="ECO:0000256" key="5">
    <source>
        <dbReference type="ARBA" id="ARBA00022617"/>
    </source>
</evidence>
<evidence type="ECO:0000256" key="11">
    <source>
        <dbReference type="ARBA" id="ARBA00023033"/>
    </source>
</evidence>
<keyword evidence="9 14" id="KW-0560">Oxidoreductase</keyword>
<comment type="subcellular location">
    <subcellularLocation>
        <location evidence="3">Endoplasmic reticulum membrane</location>
        <topology evidence="3">Peripheral membrane protein</topology>
    </subcellularLocation>
    <subcellularLocation>
        <location evidence="2">Microsome membrane</location>
        <topology evidence="2">Peripheral membrane protein</topology>
    </subcellularLocation>
</comment>
<dbReference type="Pfam" id="PF00067">
    <property type="entry name" value="p450"/>
    <property type="match status" value="1"/>
</dbReference>
<evidence type="ECO:0000256" key="9">
    <source>
        <dbReference type="ARBA" id="ARBA00023002"/>
    </source>
</evidence>
<dbReference type="PANTHER" id="PTHR24292">
    <property type="entry name" value="CYTOCHROME P450"/>
    <property type="match status" value="1"/>
</dbReference>
<dbReference type="SUPFAM" id="SSF48264">
    <property type="entry name" value="Cytochrome P450"/>
    <property type="match status" value="1"/>
</dbReference>
<reference evidence="16" key="2">
    <citation type="submission" date="2022-05" db="EMBL/GenBank/DDBJ databases">
        <authorList>
            <person name="Pathak J."/>
            <person name="Thiruvengadam V."/>
            <person name="Gracy G.R."/>
        </authorList>
    </citation>
    <scope>NUCLEOTIDE SEQUENCE</scope>
</reference>
<evidence type="ECO:0000256" key="14">
    <source>
        <dbReference type="RuleBase" id="RU000461"/>
    </source>
</evidence>
<evidence type="ECO:0000256" key="3">
    <source>
        <dbReference type="ARBA" id="ARBA00004406"/>
    </source>
</evidence>
<dbReference type="Gene3D" id="1.10.630.10">
    <property type="entry name" value="Cytochrome P450"/>
    <property type="match status" value="1"/>
</dbReference>
<evidence type="ECO:0000256" key="4">
    <source>
        <dbReference type="ARBA" id="ARBA00010617"/>
    </source>
</evidence>
<dbReference type="PANTHER" id="PTHR24292:SF45">
    <property type="entry name" value="CYTOCHROME P450 6G1-RELATED"/>
    <property type="match status" value="1"/>
</dbReference>
<dbReference type="PRINTS" id="PR00463">
    <property type="entry name" value="EP450I"/>
</dbReference>
<evidence type="ECO:0000256" key="8">
    <source>
        <dbReference type="ARBA" id="ARBA00022848"/>
    </source>
</evidence>
<dbReference type="InterPro" id="IPR036396">
    <property type="entry name" value="Cyt_P450_sf"/>
</dbReference>
<feature type="binding site" description="axial binding residue" evidence="13">
    <location>
        <position position="438"/>
    </location>
    <ligand>
        <name>heme</name>
        <dbReference type="ChEBI" id="CHEBI:30413"/>
    </ligand>
    <ligandPart>
        <name>Fe</name>
        <dbReference type="ChEBI" id="CHEBI:18248"/>
    </ligandPart>
</feature>
<feature type="signal peptide" evidence="15">
    <location>
        <begin position="1"/>
        <end position="16"/>
    </location>
</feature>
<dbReference type="AlphaFoldDB" id="A0A9E7Y762"/>
<dbReference type="InterPro" id="IPR002401">
    <property type="entry name" value="Cyt_P450_E_grp-I"/>
</dbReference>
<keyword evidence="12" id="KW-0472">Membrane</keyword>
<dbReference type="GO" id="GO:0004497">
    <property type="term" value="F:monooxygenase activity"/>
    <property type="evidence" value="ECO:0007669"/>
    <property type="project" value="UniProtKB-KW"/>
</dbReference>
<keyword evidence="10 13" id="KW-0408">Iron</keyword>
<dbReference type="EMBL" id="ON646360">
    <property type="protein sequence ID" value="UZE89876.1"/>
    <property type="molecule type" value="mRNA"/>
</dbReference>
<evidence type="ECO:0000256" key="10">
    <source>
        <dbReference type="ARBA" id="ARBA00023004"/>
    </source>
</evidence>
<proteinExistence type="evidence at transcript level"/>
<comment type="similarity">
    <text evidence="4 14">Belongs to the cytochrome P450 family.</text>
</comment>
<keyword evidence="5 13" id="KW-0349">Heme</keyword>
<keyword evidence="15" id="KW-0732">Signal</keyword>
<reference evidence="16" key="1">
    <citation type="journal article" date="2022" name="Insects">
        <title>Comparative Transcriptome Analysis to Reveal Differentially Expressed cytochrome P450 in Response to Imidacloprid in the Aphid Lion, Chrysoperla zastrowi sillemi (Esben-Petersen).</title>
        <authorList>
            <person name="Pathak J."/>
            <person name="Ramasamy G.G."/>
            <person name="Agrawal A."/>
            <person name="Srivastava S."/>
            <person name="Basavaarya B.R."/>
            <person name="Muthugounder M."/>
            <person name="Muniyappa V.K."/>
            <person name="Maria P."/>
            <person name="Rai A."/>
            <person name="Venkatesan T."/>
        </authorList>
    </citation>
    <scope>NUCLEOTIDE SEQUENCE</scope>
</reference>
<dbReference type="GO" id="GO:0005506">
    <property type="term" value="F:iron ion binding"/>
    <property type="evidence" value="ECO:0007669"/>
    <property type="project" value="InterPro"/>
</dbReference>
<accession>A0A9E7Y762</accession>
<dbReference type="CDD" id="cd11056">
    <property type="entry name" value="CYP6-like"/>
    <property type="match status" value="1"/>
</dbReference>